<evidence type="ECO:0000256" key="1">
    <source>
        <dbReference type="SAM" id="MobiDB-lite"/>
    </source>
</evidence>
<dbReference type="GO" id="GO:0042010">
    <property type="term" value="F:interleukin-15 receptor activity"/>
    <property type="evidence" value="ECO:0007669"/>
    <property type="project" value="InterPro"/>
</dbReference>
<dbReference type="PANTHER" id="PTHR15060:SF0">
    <property type="entry name" value="INTERLEUKIN-15 RECEPTOR SUBUNIT ALPHA"/>
    <property type="match status" value="1"/>
</dbReference>
<evidence type="ECO:0000256" key="2">
    <source>
        <dbReference type="SAM" id="Phobius"/>
    </source>
</evidence>
<evidence type="ECO:0000256" key="3">
    <source>
        <dbReference type="SAM" id="SignalP"/>
    </source>
</evidence>
<keyword evidence="2" id="KW-0812">Transmembrane</keyword>
<accession>A0A8A2ICJ9</accession>
<keyword evidence="2" id="KW-1133">Transmembrane helix</keyword>
<keyword evidence="3" id="KW-0732">Signal</keyword>
<feature type="compositionally biased region" description="Polar residues" evidence="1">
    <location>
        <begin position="102"/>
        <end position="129"/>
    </location>
</feature>
<feature type="transmembrane region" description="Helical" evidence="2">
    <location>
        <begin position="174"/>
        <end position="195"/>
    </location>
</feature>
<organism evidence="4">
    <name type="scientific">Trachidermus fasciatus</name>
    <name type="common">Roughskin sculpin</name>
    <dbReference type="NCBI Taxonomy" id="290630"/>
    <lineage>
        <taxon>Eukaryota</taxon>
        <taxon>Metazoa</taxon>
        <taxon>Chordata</taxon>
        <taxon>Craniata</taxon>
        <taxon>Vertebrata</taxon>
        <taxon>Euteleostomi</taxon>
        <taxon>Actinopterygii</taxon>
        <taxon>Neopterygii</taxon>
        <taxon>Teleostei</taxon>
        <taxon>Neoteleostei</taxon>
        <taxon>Acanthomorphata</taxon>
        <taxon>Eupercaria</taxon>
        <taxon>Perciformes</taxon>
        <taxon>Cottioidei</taxon>
        <taxon>Cottales</taxon>
        <taxon>Cottidae</taxon>
        <taxon>Trachidermus</taxon>
    </lineage>
</organism>
<feature type="region of interest" description="Disordered" evidence="1">
    <location>
        <begin position="199"/>
        <end position="220"/>
    </location>
</feature>
<dbReference type="EMBL" id="MT293626">
    <property type="protein sequence ID" value="QSV51795.1"/>
    <property type="molecule type" value="mRNA"/>
</dbReference>
<proteinExistence type="evidence at transcript level"/>
<name>A0A8A2ICJ9_TRAFA</name>
<feature type="region of interest" description="Disordered" evidence="1">
    <location>
        <begin position="101"/>
        <end position="165"/>
    </location>
</feature>
<dbReference type="InterPro" id="IPR042372">
    <property type="entry name" value="IL15RA"/>
</dbReference>
<feature type="chain" id="PRO_5032868639" evidence="3">
    <location>
        <begin position="28"/>
        <end position="220"/>
    </location>
</feature>
<reference evidence="4" key="1">
    <citation type="submission" date="2020-04" db="EMBL/GenBank/DDBJ databases">
        <authorList>
            <person name="Lin R."/>
            <person name="Wei H."/>
            <person name="Zhong J."/>
            <person name="Liu Y."/>
        </authorList>
    </citation>
    <scope>NUCLEOTIDE SEQUENCE</scope>
    <source>
        <strain evidence="4">15RA</strain>
        <tissue evidence="4">Liver</tissue>
    </source>
</reference>
<feature type="signal peptide" evidence="3">
    <location>
        <begin position="1"/>
        <end position="27"/>
    </location>
</feature>
<evidence type="ECO:0000313" key="4">
    <source>
        <dbReference type="EMBL" id="QSV51795.1"/>
    </source>
</evidence>
<dbReference type="PANTHER" id="PTHR15060">
    <property type="entry name" value="INTERLEUKIN-15 RECEPTOR SUBUNIT ALPHA"/>
    <property type="match status" value="1"/>
</dbReference>
<dbReference type="AlphaFoldDB" id="A0A8A2ICJ9"/>
<sequence>MDLGSPFELLLVCAMLICVLGAARCSSDNICPCPEIPERNDTQPAEIKCFQIGETFRYKCKEHNLRKAGTSNFIKCKQIGNTPPQWVPSNINLECIADPRRTTTQAPESTVTTAPSGTQMTQSLSTPSVSAEPERAEPTSPGLQAQSGHSHAGNKEDVTETEQTTPTLTATRTAVIVCVSVVIVCALIGIGIFCYKRRSKSDNPQQTPEEQFPLKVPSNT</sequence>
<keyword evidence="4" id="KW-0675">Receptor</keyword>
<dbReference type="Gene3D" id="2.20.28.230">
    <property type="match status" value="1"/>
</dbReference>
<protein>
    <submittedName>
        <fullName evidence="4">Interleukin-15 receptor subunit alpha</fullName>
    </submittedName>
</protein>
<keyword evidence="2" id="KW-0472">Membrane</keyword>